<dbReference type="GO" id="GO:0003676">
    <property type="term" value="F:nucleic acid binding"/>
    <property type="evidence" value="ECO:0007669"/>
    <property type="project" value="InterPro"/>
</dbReference>
<accession>A0A0A7FYM6</accession>
<evidence type="ECO:0000256" key="2">
    <source>
        <dbReference type="ARBA" id="ARBA00022801"/>
    </source>
</evidence>
<dbReference type="HOGENOM" id="CLU_813048_0_0_9"/>
<dbReference type="InterPro" id="IPR047201">
    <property type="entry name" value="ERI-1_3'hExo-like"/>
</dbReference>
<dbReference type="SMART" id="SM00479">
    <property type="entry name" value="EXOIII"/>
    <property type="match status" value="1"/>
</dbReference>
<dbReference type="InterPro" id="IPR013520">
    <property type="entry name" value="Ribonucl_H"/>
</dbReference>
<dbReference type="InterPro" id="IPR051274">
    <property type="entry name" value="3-5_Exoribonuclease"/>
</dbReference>
<keyword evidence="1" id="KW-0540">Nuclease</keyword>
<dbReference type="PANTHER" id="PTHR23044:SF61">
    <property type="entry name" value="3'-5' EXORIBONUCLEASE 1-RELATED"/>
    <property type="match status" value="1"/>
</dbReference>
<dbReference type="Gene3D" id="3.30.420.10">
    <property type="entry name" value="Ribonuclease H-like superfamily/Ribonuclease H"/>
    <property type="match status" value="1"/>
</dbReference>
<dbReference type="RefSeq" id="WP_052139588.1">
    <property type="nucleotide sequence ID" value="NZ_CP006905.1"/>
</dbReference>
<dbReference type="Pfam" id="PF00929">
    <property type="entry name" value="RNase_T"/>
    <property type="match status" value="1"/>
</dbReference>
<dbReference type="AlphaFoldDB" id="A0A0A7FYM6"/>
<dbReference type="GO" id="GO:0000175">
    <property type="term" value="F:3'-5'-RNA exonuclease activity"/>
    <property type="evidence" value="ECO:0007669"/>
    <property type="project" value="InterPro"/>
</dbReference>
<dbReference type="OrthoDB" id="159416at2"/>
<dbReference type="PANTHER" id="PTHR23044">
    <property type="entry name" value="3'-5' EXONUCLEASE ERI1-RELATED"/>
    <property type="match status" value="1"/>
</dbReference>
<evidence type="ECO:0000256" key="3">
    <source>
        <dbReference type="ARBA" id="ARBA00022839"/>
    </source>
</evidence>
<dbReference type="KEGG" id="cbv:U729_2702"/>
<evidence type="ECO:0000313" key="5">
    <source>
        <dbReference type="EMBL" id="AIY84040.1"/>
    </source>
</evidence>
<dbReference type="CDD" id="cd06133">
    <property type="entry name" value="ERI-1_3'hExo_like"/>
    <property type="match status" value="1"/>
</dbReference>
<dbReference type="InterPro" id="IPR036397">
    <property type="entry name" value="RNaseH_sf"/>
</dbReference>
<keyword evidence="3 5" id="KW-0269">Exonuclease</keyword>
<dbReference type="eggNOG" id="COG5018">
    <property type="taxonomic scope" value="Bacteria"/>
</dbReference>
<reference evidence="5 6" key="1">
    <citation type="journal article" date="2015" name="Infect. Genet. Evol.">
        <title>Genomic sequences of six botulinum neurotoxin-producing strains representing three clostridial species illustrate the mobility and diversity of botulinum neurotoxin genes.</title>
        <authorList>
            <person name="Smith T.J."/>
            <person name="Hill K.K."/>
            <person name="Xie G."/>
            <person name="Foley B.T."/>
            <person name="Williamson C.H."/>
            <person name="Foster J.T."/>
            <person name="Johnson S.L."/>
            <person name="Chertkov O."/>
            <person name="Teshima H."/>
            <person name="Gibbons H.S."/>
            <person name="Johnsky L.A."/>
            <person name="Karavis M.A."/>
            <person name="Smith L.A."/>
        </authorList>
    </citation>
    <scope>NUCLEOTIDE SEQUENCE [LARGE SCALE GENOMIC DNA]</scope>
    <source>
        <strain evidence="5">Sullivan</strain>
    </source>
</reference>
<gene>
    <name evidence="5" type="ORF">U729_2702</name>
</gene>
<organism evidence="5 6">
    <name type="scientific">Clostridium baratii str. Sullivan</name>
    <dbReference type="NCBI Taxonomy" id="1415775"/>
    <lineage>
        <taxon>Bacteria</taxon>
        <taxon>Bacillati</taxon>
        <taxon>Bacillota</taxon>
        <taxon>Clostridia</taxon>
        <taxon>Eubacteriales</taxon>
        <taxon>Clostridiaceae</taxon>
        <taxon>Clostridium</taxon>
    </lineage>
</organism>
<dbReference type="EMBL" id="CP006905">
    <property type="protein sequence ID" value="AIY84040.1"/>
    <property type="molecule type" value="Genomic_DNA"/>
</dbReference>
<keyword evidence="2" id="KW-0378">Hydrolase</keyword>
<name>A0A0A7FYM6_9CLOT</name>
<dbReference type="Proteomes" id="UP000030635">
    <property type="component" value="Chromosome"/>
</dbReference>
<evidence type="ECO:0000313" key="6">
    <source>
        <dbReference type="Proteomes" id="UP000030635"/>
    </source>
</evidence>
<sequence length="343" mass="40738">MKENIEAYFYISGRSNNYILHYLIRNNTTKKNLIKLTRKLKEENFITANYKSLYYIFKDILSLIKICEIEKNSHIVIFTEVKKIKKALENKNFFAREEYKFIDFFLNKFSSYECKELSLIQSYIYKQKKPPIALYIKCKKAGKEYKKIINRNSTLTKLNRMIKGCNELVFFDFEMNCVGNFKDVEIVSIGAVKTDLNGKVLSKFYQYIKPKKIFKLTDRCIEITAISQQDIDNAEYFEDVFKKLEKWCGKSRKVFFYWGGNDIAVLKNDYARINNKIKIVDSIIKNNIDYQEVLCKDVLELNDSLSLNNAVLKYNLNFKGKQHNSLDDAYNLSRLYFKEKERR</sequence>
<evidence type="ECO:0000256" key="1">
    <source>
        <dbReference type="ARBA" id="ARBA00022722"/>
    </source>
</evidence>
<feature type="domain" description="Exonuclease" evidence="4">
    <location>
        <begin position="167"/>
        <end position="343"/>
    </location>
</feature>
<keyword evidence="6" id="KW-1185">Reference proteome</keyword>
<evidence type="ECO:0000259" key="4">
    <source>
        <dbReference type="SMART" id="SM00479"/>
    </source>
</evidence>
<dbReference type="InterPro" id="IPR012337">
    <property type="entry name" value="RNaseH-like_sf"/>
</dbReference>
<protein>
    <submittedName>
        <fullName evidence="5">Exonuclease family protein</fullName>
    </submittedName>
</protein>
<proteinExistence type="predicted"/>
<dbReference type="SUPFAM" id="SSF53098">
    <property type="entry name" value="Ribonuclease H-like"/>
    <property type="match status" value="1"/>
</dbReference>